<protein>
    <submittedName>
        <fullName evidence="1">Uncharacterized protein</fullName>
    </submittedName>
</protein>
<sequence length="88" mass="9855">MSLLHERDPGSRLGYKVVSTWTDIIILKAGKQICEMGDSGPLVYRENGEVVSLFFGAADRSNVAYFTNIFDVFHDIKKVSNATDVRFP</sequence>
<dbReference type="GeneID" id="81387127"/>
<reference evidence="1" key="1">
    <citation type="submission" date="2022-11" db="EMBL/GenBank/DDBJ databases">
        <authorList>
            <person name="Petersen C."/>
        </authorList>
    </citation>
    <scope>NUCLEOTIDE SEQUENCE</scope>
    <source>
        <strain evidence="1">IBT 23319</strain>
    </source>
</reference>
<dbReference type="Proteomes" id="UP001147733">
    <property type="component" value="Unassembled WGS sequence"/>
</dbReference>
<evidence type="ECO:0000313" key="1">
    <source>
        <dbReference type="EMBL" id="KAJ5222802.1"/>
    </source>
</evidence>
<accession>A0A9W9NMN6</accession>
<gene>
    <name evidence="1" type="ORF">N7469_009042</name>
</gene>
<dbReference type="RefSeq" id="XP_056497725.1">
    <property type="nucleotide sequence ID" value="XM_056647960.1"/>
</dbReference>
<proteinExistence type="predicted"/>
<dbReference type="EMBL" id="JAPQKT010000008">
    <property type="protein sequence ID" value="KAJ5222802.1"/>
    <property type="molecule type" value="Genomic_DNA"/>
</dbReference>
<reference evidence="1" key="2">
    <citation type="journal article" date="2023" name="IMA Fungus">
        <title>Comparative genomic study of the Penicillium genus elucidates a diverse pangenome and 15 lateral gene transfer events.</title>
        <authorList>
            <person name="Petersen C."/>
            <person name="Sorensen T."/>
            <person name="Nielsen M.R."/>
            <person name="Sondergaard T.E."/>
            <person name="Sorensen J.L."/>
            <person name="Fitzpatrick D.A."/>
            <person name="Frisvad J.C."/>
            <person name="Nielsen K.L."/>
        </authorList>
    </citation>
    <scope>NUCLEOTIDE SEQUENCE</scope>
    <source>
        <strain evidence="1">IBT 23319</strain>
    </source>
</reference>
<organism evidence="1 2">
    <name type="scientific">Penicillium citrinum</name>
    <dbReference type="NCBI Taxonomy" id="5077"/>
    <lineage>
        <taxon>Eukaryota</taxon>
        <taxon>Fungi</taxon>
        <taxon>Dikarya</taxon>
        <taxon>Ascomycota</taxon>
        <taxon>Pezizomycotina</taxon>
        <taxon>Eurotiomycetes</taxon>
        <taxon>Eurotiomycetidae</taxon>
        <taxon>Eurotiales</taxon>
        <taxon>Aspergillaceae</taxon>
        <taxon>Penicillium</taxon>
    </lineage>
</organism>
<name>A0A9W9NMN6_PENCI</name>
<dbReference type="AlphaFoldDB" id="A0A9W9NMN6"/>
<comment type="caution">
    <text evidence="1">The sequence shown here is derived from an EMBL/GenBank/DDBJ whole genome shotgun (WGS) entry which is preliminary data.</text>
</comment>
<dbReference type="OrthoDB" id="5424209at2759"/>
<keyword evidence="2" id="KW-1185">Reference proteome</keyword>
<evidence type="ECO:0000313" key="2">
    <source>
        <dbReference type="Proteomes" id="UP001147733"/>
    </source>
</evidence>